<reference evidence="2 3" key="1">
    <citation type="submission" date="2014-04" db="EMBL/GenBank/DDBJ databases">
        <authorList>
            <consortium name="DOE Joint Genome Institute"/>
            <person name="Kuo A."/>
            <person name="Martino E."/>
            <person name="Perotto S."/>
            <person name="Kohler A."/>
            <person name="Nagy L.G."/>
            <person name="Floudas D."/>
            <person name="Copeland A."/>
            <person name="Barry K.W."/>
            <person name="Cichocki N."/>
            <person name="Veneault-Fourrey C."/>
            <person name="LaButti K."/>
            <person name="Lindquist E.A."/>
            <person name="Lipzen A."/>
            <person name="Lundell T."/>
            <person name="Morin E."/>
            <person name="Murat C."/>
            <person name="Sun H."/>
            <person name="Tunlid A."/>
            <person name="Henrissat B."/>
            <person name="Grigoriev I.V."/>
            <person name="Hibbett D.S."/>
            <person name="Martin F."/>
            <person name="Nordberg H.P."/>
            <person name="Cantor M.N."/>
            <person name="Hua S.X."/>
        </authorList>
    </citation>
    <scope>NUCLEOTIDE SEQUENCE [LARGE SCALE GENOMIC DNA]</scope>
    <source>
        <strain evidence="2 3">Zn</strain>
    </source>
</reference>
<dbReference type="HOGENOM" id="CLU_055322_2_0_1"/>
<sequence>MSEAAPKKIGIIIGSTRPNRIGDQVSTLVKSVLESSEKILDSAPIFSLVDITSFNLPVFNEAILPAMVPAQGEFAHEESKAWNAEISKYDAYVFVTAEWNFGLPGGTKNAIDYLYHVWIGKPVMIVSYGIKGGTSASNSLKDTLSGMHLQVVDTRVSMTFPDADPAQHNMSPGLIAAMGGKLIEPVAEKWRTEAKDELLKAYGELQAKLVTAAAS</sequence>
<dbReference type="GO" id="GO:0005829">
    <property type="term" value="C:cytosol"/>
    <property type="evidence" value="ECO:0007669"/>
    <property type="project" value="TreeGrafter"/>
</dbReference>
<keyword evidence="3" id="KW-1185">Reference proteome</keyword>
<dbReference type="EMBL" id="KN832882">
    <property type="protein sequence ID" value="KIM97252.1"/>
    <property type="molecule type" value="Genomic_DNA"/>
</dbReference>
<evidence type="ECO:0000313" key="3">
    <source>
        <dbReference type="Proteomes" id="UP000054321"/>
    </source>
</evidence>
<name>A0A0C3D5S0_OIDMZ</name>
<protein>
    <recommendedName>
        <fullName evidence="1">NADPH-dependent FMN reductase-like domain-containing protein</fullName>
    </recommendedName>
</protein>
<reference evidence="3" key="2">
    <citation type="submission" date="2015-01" db="EMBL/GenBank/DDBJ databases">
        <title>Evolutionary Origins and Diversification of the Mycorrhizal Mutualists.</title>
        <authorList>
            <consortium name="DOE Joint Genome Institute"/>
            <consortium name="Mycorrhizal Genomics Consortium"/>
            <person name="Kohler A."/>
            <person name="Kuo A."/>
            <person name="Nagy L.G."/>
            <person name="Floudas D."/>
            <person name="Copeland A."/>
            <person name="Barry K.W."/>
            <person name="Cichocki N."/>
            <person name="Veneault-Fourrey C."/>
            <person name="LaButti K."/>
            <person name="Lindquist E.A."/>
            <person name="Lipzen A."/>
            <person name="Lundell T."/>
            <person name="Morin E."/>
            <person name="Murat C."/>
            <person name="Riley R."/>
            <person name="Ohm R."/>
            <person name="Sun H."/>
            <person name="Tunlid A."/>
            <person name="Henrissat B."/>
            <person name="Grigoriev I.V."/>
            <person name="Hibbett D.S."/>
            <person name="Martin F."/>
        </authorList>
    </citation>
    <scope>NUCLEOTIDE SEQUENCE [LARGE SCALE GENOMIC DNA]</scope>
    <source>
        <strain evidence="3">Zn</strain>
    </source>
</reference>
<proteinExistence type="predicted"/>
<dbReference type="GO" id="GO:0016491">
    <property type="term" value="F:oxidoreductase activity"/>
    <property type="evidence" value="ECO:0007669"/>
    <property type="project" value="InterPro"/>
</dbReference>
<organism evidence="2 3">
    <name type="scientific">Oidiodendron maius (strain Zn)</name>
    <dbReference type="NCBI Taxonomy" id="913774"/>
    <lineage>
        <taxon>Eukaryota</taxon>
        <taxon>Fungi</taxon>
        <taxon>Dikarya</taxon>
        <taxon>Ascomycota</taxon>
        <taxon>Pezizomycotina</taxon>
        <taxon>Leotiomycetes</taxon>
        <taxon>Leotiomycetes incertae sedis</taxon>
        <taxon>Myxotrichaceae</taxon>
        <taxon>Oidiodendron</taxon>
    </lineage>
</organism>
<dbReference type="PANTHER" id="PTHR30543:SF21">
    <property type="entry name" value="NAD(P)H-DEPENDENT FMN REDUCTASE LOT6"/>
    <property type="match status" value="1"/>
</dbReference>
<accession>A0A0C3D5S0</accession>
<dbReference type="PANTHER" id="PTHR30543">
    <property type="entry name" value="CHROMATE REDUCTASE"/>
    <property type="match status" value="1"/>
</dbReference>
<dbReference type="InParanoid" id="A0A0C3D5S0"/>
<dbReference type="STRING" id="913774.A0A0C3D5S0"/>
<dbReference type="InterPro" id="IPR005025">
    <property type="entry name" value="FMN_Rdtase-like_dom"/>
</dbReference>
<dbReference type="GO" id="GO:0010181">
    <property type="term" value="F:FMN binding"/>
    <property type="evidence" value="ECO:0007669"/>
    <property type="project" value="TreeGrafter"/>
</dbReference>
<dbReference type="Gene3D" id="3.40.50.360">
    <property type="match status" value="1"/>
</dbReference>
<dbReference type="AlphaFoldDB" id="A0A0C3D5S0"/>
<gene>
    <name evidence="2" type="ORF">OIDMADRAFT_105641</name>
</gene>
<dbReference type="Proteomes" id="UP000054321">
    <property type="component" value="Unassembled WGS sequence"/>
</dbReference>
<dbReference type="InterPro" id="IPR029039">
    <property type="entry name" value="Flavoprotein-like_sf"/>
</dbReference>
<feature type="domain" description="NADPH-dependent FMN reductase-like" evidence="1">
    <location>
        <begin position="8"/>
        <end position="156"/>
    </location>
</feature>
<dbReference type="InterPro" id="IPR050712">
    <property type="entry name" value="NAD(P)H-dep_reductase"/>
</dbReference>
<dbReference type="OrthoDB" id="68575at2759"/>
<evidence type="ECO:0000259" key="1">
    <source>
        <dbReference type="Pfam" id="PF03358"/>
    </source>
</evidence>
<dbReference type="SUPFAM" id="SSF52218">
    <property type="entry name" value="Flavoproteins"/>
    <property type="match status" value="1"/>
</dbReference>
<dbReference type="Pfam" id="PF03358">
    <property type="entry name" value="FMN_red"/>
    <property type="match status" value="1"/>
</dbReference>
<evidence type="ECO:0000313" key="2">
    <source>
        <dbReference type="EMBL" id="KIM97252.1"/>
    </source>
</evidence>